<dbReference type="GO" id="GO:0043005">
    <property type="term" value="C:neuron projection"/>
    <property type="evidence" value="ECO:0007669"/>
    <property type="project" value="TreeGrafter"/>
</dbReference>
<dbReference type="GO" id="GO:0007268">
    <property type="term" value="P:chemical synaptic transmission"/>
    <property type="evidence" value="ECO:0007669"/>
    <property type="project" value="TreeGrafter"/>
</dbReference>
<dbReference type="GO" id="GO:0099072">
    <property type="term" value="P:regulation of postsynaptic membrane neurotransmitter receptor levels"/>
    <property type="evidence" value="ECO:0007669"/>
    <property type="project" value="TreeGrafter"/>
</dbReference>
<comment type="caution">
    <text evidence="6">The sequence shown here is derived from an EMBL/GenBank/DDBJ whole genome shotgun (WGS) entry which is preliminary data.</text>
</comment>
<keyword evidence="4" id="KW-1133">Transmembrane helix</keyword>
<dbReference type="OrthoDB" id="123971at2759"/>
<dbReference type="SUPFAM" id="SSF50156">
    <property type="entry name" value="PDZ domain-like"/>
    <property type="match status" value="1"/>
</dbReference>
<dbReference type="InterPro" id="IPR050614">
    <property type="entry name" value="Synaptic_Scaffolding_LAP-MAGUK"/>
</dbReference>
<comment type="subcellular location">
    <subcellularLocation>
        <location evidence="1">Membrane</location>
    </subcellularLocation>
</comment>
<dbReference type="GO" id="GO:0097120">
    <property type="term" value="P:receptor localization to synapse"/>
    <property type="evidence" value="ECO:0007669"/>
    <property type="project" value="TreeGrafter"/>
</dbReference>
<dbReference type="PROSITE" id="PS50106">
    <property type="entry name" value="PDZ"/>
    <property type="match status" value="1"/>
</dbReference>
<dbReference type="STRING" id="34508.A0A4U5LW89"/>
<dbReference type="GO" id="GO:0019901">
    <property type="term" value="F:protein kinase binding"/>
    <property type="evidence" value="ECO:0007669"/>
    <property type="project" value="TreeGrafter"/>
</dbReference>
<evidence type="ECO:0000256" key="3">
    <source>
        <dbReference type="SAM" id="MobiDB-lite"/>
    </source>
</evidence>
<evidence type="ECO:0000256" key="4">
    <source>
        <dbReference type="SAM" id="Phobius"/>
    </source>
</evidence>
<dbReference type="GO" id="GO:0016323">
    <property type="term" value="C:basolateral plasma membrane"/>
    <property type="evidence" value="ECO:0007669"/>
    <property type="project" value="TreeGrafter"/>
</dbReference>
<dbReference type="GO" id="GO:0098609">
    <property type="term" value="P:cell-cell adhesion"/>
    <property type="evidence" value="ECO:0007669"/>
    <property type="project" value="TreeGrafter"/>
</dbReference>
<sequence>MASATAVINLELVDDPETPSRVVEENGLTTICLEKGDRGLGFNIVGGSDDQHIAGNSAIFVSKIRPGTAAAASNLREGDCIVAVNGESLAGMTHDSAVAVLRGIPEGNCMLLVEAEAENKILQKASNYLLSGCTPAKPSSNDSPTKTALKSILKKPAESNMTATTMTLTSPDGTNRIGHPLNELNNEAVAREILKKNLNDSTLDNIASSSSLLSEQESIYNGGFIHRHHEPEDEERDSDDSDRISESAASVAPSTTSYYEEIRRNPAEAGLLDPTNPSMLTEVIVVSLGVGAVAMGAYGVYRYFSRR</sequence>
<accession>A0A4U5LW89</accession>
<keyword evidence="2 4" id="KW-0472">Membrane</keyword>
<dbReference type="PANTHER" id="PTHR23119:SF51">
    <property type="entry name" value="DISKS LARGE 1 TUMOR SUPPRESSOR PROTEIN"/>
    <property type="match status" value="1"/>
</dbReference>
<proteinExistence type="predicted"/>
<dbReference type="InterPro" id="IPR036034">
    <property type="entry name" value="PDZ_sf"/>
</dbReference>
<dbReference type="GO" id="GO:0043113">
    <property type="term" value="P:receptor clustering"/>
    <property type="evidence" value="ECO:0007669"/>
    <property type="project" value="TreeGrafter"/>
</dbReference>
<keyword evidence="7" id="KW-1185">Reference proteome</keyword>
<dbReference type="Gene3D" id="2.30.42.10">
    <property type="match status" value="1"/>
</dbReference>
<evidence type="ECO:0000256" key="2">
    <source>
        <dbReference type="ARBA" id="ARBA00023136"/>
    </source>
</evidence>
<evidence type="ECO:0000313" key="6">
    <source>
        <dbReference type="EMBL" id="TKR60451.1"/>
    </source>
</evidence>
<gene>
    <name evidence="6" type="ORF">L596_027696</name>
</gene>
<dbReference type="GO" id="GO:0098839">
    <property type="term" value="C:postsynaptic density membrane"/>
    <property type="evidence" value="ECO:0007669"/>
    <property type="project" value="TreeGrafter"/>
</dbReference>
<feature type="transmembrane region" description="Helical" evidence="4">
    <location>
        <begin position="283"/>
        <end position="304"/>
    </location>
</feature>
<reference evidence="6 7" key="2">
    <citation type="journal article" date="2019" name="G3 (Bethesda)">
        <title>Hybrid Assembly of the Genome of the Entomopathogenic Nematode Steinernema carpocapsae Identifies the X-Chromosome.</title>
        <authorList>
            <person name="Serra L."/>
            <person name="Macchietto M."/>
            <person name="Macias-Munoz A."/>
            <person name="McGill C.J."/>
            <person name="Rodriguez I.M."/>
            <person name="Rodriguez B."/>
            <person name="Murad R."/>
            <person name="Mortazavi A."/>
        </authorList>
    </citation>
    <scope>NUCLEOTIDE SEQUENCE [LARGE SCALE GENOMIC DNA]</scope>
    <source>
        <strain evidence="6 7">ALL</strain>
    </source>
</reference>
<dbReference type="GO" id="GO:0045197">
    <property type="term" value="P:establishment or maintenance of epithelial cell apical/basal polarity"/>
    <property type="evidence" value="ECO:0007669"/>
    <property type="project" value="TreeGrafter"/>
</dbReference>
<reference evidence="6 7" key="1">
    <citation type="journal article" date="2015" name="Genome Biol.">
        <title>Comparative genomics of Steinernema reveals deeply conserved gene regulatory networks.</title>
        <authorList>
            <person name="Dillman A.R."/>
            <person name="Macchietto M."/>
            <person name="Porter C.F."/>
            <person name="Rogers A."/>
            <person name="Williams B."/>
            <person name="Antoshechkin I."/>
            <person name="Lee M.M."/>
            <person name="Goodwin Z."/>
            <person name="Lu X."/>
            <person name="Lewis E.E."/>
            <person name="Goodrich-Blair H."/>
            <person name="Stock S.P."/>
            <person name="Adams B.J."/>
            <person name="Sternberg P.W."/>
            <person name="Mortazavi A."/>
        </authorList>
    </citation>
    <scope>NUCLEOTIDE SEQUENCE [LARGE SCALE GENOMIC DNA]</scope>
    <source>
        <strain evidence="6 7">ALL</strain>
    </source>
</reference>
<evidence type="ECO:0000259" key="5">
    <source>
        <dbReference type="PROSITE" id="PS50106"/>
    </source>
</evidence>
<evidence type="ECO:0000313" key="7">
    <source>
        <dbReference type="Proteomes" id="UP000298663"/>
    </source>
</evidence>
<organism evidence="6 7">
    <name type="scientific">Steinernema carpocapsae</name>
    <name type="common">Entomopathogenic nematode</name>
    <dbReference type="NCBI Taxonomy" id="34508"/>
    <lineage>
        <taxon>Eukaryota</taxon>
        <taxon>Metazoa</taxon>
        <taxon>Ecdysozoa</taxon>
        <taxon>Nematoda</taxon>
        <taxon>Chromadorea</taxon>
        <taxon>Rhabditida</taxon>
        <taxon>Tylenchina</taxon>
        <taxon>Panagrolaimomorpha</taxon>
        <taxon>Strongyloidoidea</taxon>
        <taxon>Steinernematidae</taxon>
        <taxon>Steinernema</taxon>
    </lineage>
</organism>
<dbReference type="SMART" id="SM00228">
    <property type="entry name" value="PDZ"/>
    <property type="match status" value="1"/>
</dbReference>
<dbReference type="Proteomes" id="UP000298663">
    <property type="component" value="Unassembled WGS sequence"/>
</dbReference>
<evidence type="ECO:0000256" key="1">
    <source>
        <dbReference type="ARBA" id="ARBA00004370"/>
    </source>
</evidence>
<feature type="region of interest" description="Disordered" evidence="3">
    <location>
        <begin position="228"/>
        <end position="260"/>
    </location>
</feature>
<dbReference type="Pfam" id="PF00595">
    <property type="entry name" value="PDZ"/>
    <property type="match status" value="1"/>
</dbReference>
<dbReference type="AlphaFoldDB" id="A0A4U5LW89"/>
<protein>
    <recommendedName>
        <fullName evidence="5">PDZ domain-containing protein</fullName>
    </recommendedName>
</protein>
<feature type="domain" description="PDZ" evidence="5">
    <location>
        <begin position="30"/>
        <end position="116"/>
    </location>
</feature>
<dbReference type="GO" id="GO:0031594">
    <property type="term" value="C:neuromuscular junction"/>
    <property type="evidence" value="ECO:0007669"/>
    <property type="project" value="TreeGrafter"/>
</dbReference>
<dbReference type="PANTHER" id="PTHR23119">
    <property type="entry name" value="DISCS LARGE"/>
    <property type="match status" value="1"/>
</dbReference>
<name>A0A4U5LW89_STECR</name>
<keyword evidence="4" id="KW-0812">Transmembrane</keyword>
<dbReference type="InterPro" id="IPR001478">
    <property type="entry name" value="PDZ"/>
</dbReference>
<dbReference type="EMBL" id="AZBU02000011">
    <property type="protein sequence ID" value="TKR60451.1"/>
    <property type="molecule type" value="Genomic_DNA"/>
</dbReference>